<dbReference type="OMA" id="CCQRIII"/>
<dbReference type="SUPFAM" id="SSF47616">
    <property type="entry name" value="GST C-terminal domain-like"/>
    <property type="match status" value="1"/>
</dbReference>
<dbReference type="InterPro" id="IPR004045">
    <property type="entry name" value="Glutathione_S-Trfase_N"/>
</dbReference>
<dbReference type="PROSITE" id="PS50405">
    <property type="entry name" value="GST_CTER"/>
    <property type="match status" value="1"/>
</dbReference>
<protein>
    <submittedName>
        <fullName evidence="3">Maleylacetoacetate isomerase, putative</fullName>
    </submittedName>
</protein>
<evidence type="ECO:0000259" key="1">
    <source>
        <dbReference type="PROSITE" id="PS50404"/>
    </source>
</evidence>
<dbReference type="AlphaFoldDB" id="B8MAD4"/>
<dbReference type="PANTHER" id="PTHR42673">
    <property type="entry name" value="MALEYLACETOACETATE ISOMERASE"/>
    <property type="match status" value="1"/>
</dbReference>
<reference evidence="4" key="1">
    <citation type="journal article" date="2015" name="Genome Announc.">
        <title>Genome sequence of the AIDS-associated pathogen Penicillium marneffei (ATCC18224) and its near taxonomic relative Talaromyces stipitatus (ATCC10500).</title>
        <authorList>
            <person name="Nierman W.C."/>
            <person name="Fedorova-Abrams N.D."/>
            <person name="Andrianopoulos A."/>
        </authorList>
    </citation>
    <scope>NUCLEOTIDE SEQUENCE [LARGE SCALE GENOMIC DNA]</scope>
    <source>
        <strain evidence="4">ATCC 10500 / CBS 375.48 / QM 6759 / NRRL 1006</strain>
    </source>
</reference>
<dbReference type="InterPro" id="IPR036282">
    <property type="entry name" value="Glutathione-S-Trfase_C_sf"/>
</dbReference>
<keyword evidence="3" id="KW-0413">Isomerase</keyword>
<dbReference type="Pfam" id="PF13410">
    <property type="entry name" value="GST_C_2"/>
    <property type="match status" value="1"/>
</dbReference>
<dbReference type="PROSITE" id="PS50404">
    <property type="entry name" value="GST_NTER"/>
    <property type="match status" value="1"/>
</dbReference>
<dbReference type="Gene3D" id="3.40.30.10">
    <property type="entry name" value="Glutaredoxin"/>
    <property type="match status" value="1"/>
</dbReference>
<dbReference type="PANTHER" id="PTHR42673:SF4">
    <property type="entry name" value="MALEYLACETOACETATE ISOMERASE"/>
    <property type="match status" value="1"/>
</dbReference>
<dbReference type="Proteomes" id="UP000001745">
    <property type="component" value="Unassembled WGS sequence"/>
</dbReference>
<dbReference type="GeneID" id="8108276"/>
<dbReference type="GO" id="GO:0004364">
    <property type="term" value="F:glutathione transferase activity"/>
    <property type="evidence" value="ECO:0007669"/>
    <property type="project" value="TreeGrafter"/>
</dbReference>
<dbReference type="eggNOG" id="KOG0868">
    <property type="taxonomic scope" value="Eukaryota"/>
</dbReference>
<evidence type="ECO:0000313" key="3">
    <source>
        <dbReference type="EMBL" id="EED18636.1"/>
    </source>
</evidence>
<dbReference type="InParanoid" id="B8MAD4"/>
<dbReference type="InterPro" id="IPR010987">
    <property type="entry name" value="Glutathione-S-Trfase_C-like"/>
</dbReference>
<evidence type="ECO:0000259" key="2">
    <source>
        <dbReference type="PROSITE" id="PS50405"/>
    </source>
</evidence>
<dbReference type="Gene3D" id="1.20.1050.10">
    <property type="match status" value="1"/>
</dbReference>
<dbReference type="InterPro" id="IPR036249">
    <property type="entry name" value="Thioredoxin-like_sf"/>
</dbReference>
<dbReference type="EMBL" id="EQ962655">
    <property type="protein sequence ID" value="EED18636.1"/>
    <property type="molecule type" value="Genomic_DNA"/>
</dbReference>
<dbReference type="GO" id="GO:0005739">
    <property type="term" value="C:mitochondrion"/>
    <property type="evidence" value="ECO:0007669"/>
    <property type="project" value="TreeGrafter"/>
</dbReference>
<gene>
    <name evidence="3" type="ORF">TSTA_123650</name>
</gene>
<dbReference type="OrthoDB" id="202840at2759"/>
<accession>B8MAD4</accession>
<name>B8MAD4_TALSN</name>
<feature type="domain" description="GST C-terminal" evidence="2">
    <location>
        <begin position="77"/>
        <end position="221"/>
    </location>
</feature>
<dbReference type="VEuPathDB" id="FungiDB:TSTA_123650"/>
<feature type="domain" description="GST N-terminal" evidence="1">
    <location>
        <begin position="14"/>
        <end position="102"/>
    </location>
</feature>
<dbReference type="RefSeq" id="XP_002482628.1">
    <property type="nucleotide sequence ID" value="XM_002482583.1"/>
</dbReference>
<sequence length="245" mass="27820">MAATADFTQNDTEAAFHFYSYYRSSCCQRIIIAAHLKGIDLEYSYLNFSVKEHRTDGYKNDLNPSTSVPTLVITPRNGGEKTIIRQSMATLDAMSDRVYVRDLTNIITIDTQLPTNFRIVQRVRALRESLDDQVALAHPSFIDGFEAFEDLLVKQGSERESYSFGNSISMADVVLVPTVDQLVVYRLDLDFVPNVKRVCLALKELDAFKAAHWRNQGDTPERFRANDCTSYMTSKLRSQSANLHE</sequence>
<proteinExistence type="predicted"/>
<dbReference type="PhylomeDB" id="B8MAD4"/>
<dbReference type="GO" id="GO:0006749">
    <property type="term" value="P:glutathione metabolic process"/>
    <property type="evidence" value="ECO:0007669"/>
    <property type="project" value="TreeGrafter"/>
</dbReference>
<dbReference type="Pfam" id="PF13409">
    <property type="entry name" value="GST_N_2"/>
    <property type="match status" value="1"/>
</dbReference>
<dbReference type="GO" id="GO:0016034">
    <property type="term" value="F:maleylacetoacetate isomerase activity"/>
    <property type="evidence" value="ECO:0007669"/>
    <property type="project" value="TreeGrafter"/>
</dbReference>
<evidence type="ECO:0000313" key="4">
    <source>
        <dbReference type="Proteomes" id="UP000001745"/>
    </source>
</evidence>
<dbReference type="HOGENOM" id="CLU_011226_20_0_1"/>
<keyword evidence="4" id="KW-1185">Reference proteome</keyword>
<organism evidence="3 4">
    <name type="scientific">Talaromyces stipitatus (strain ATCC 10500 / CBS 375.48 / QM 6759 / NRRL 1006)</name>
    <name type="common">Penicillium stipitatum</name>
    <dbReference type="NCBI Taxonomy" id="441959"/>
    <lineage>
        <taxon>Eukaryota</taxon>
        <taxon>Fungi</taxon>
        <taxon>Dikarya</taxon>
        <taxon>Ascomycota</taxon>
        <taxon>Pezizomycotina</taxon>
        <taxon>Eurotiomycetes</taxon>
        <taxon>Eurotiomycetidae</taxon>
        <taxon>Eurotiales</taxon>
        <taxon>Trichocomaceae</taxon>
        <taxon>Talaromyces</taxon>
        <taxon>Talaromyces sect. Talaromyces</taxon>
    </lineage>
</organism>
<dbReference type="GO" id="GO:0006559">
    <property type="term" value="P:L-phenylalanine catabolic process"/>
    <property type="evidence" value="ECO:0007669"/>
    <property type="project" value="TreeGrafter"/>
</dbReference>
<dbReference type="STRING" id="441959.B8MAD4"/>
<dbReference type="SUPFAM" id="SSF52833">
    <property type="entry name" value="Thioredoxin-like"/>
    <property type="match status" value="1"/>
</dbReference>